<reference evidence="2 3" key="1">
    <citation type="submission" date="2016-07" db="EMBL/GenBank/DDBJ databases">
        <title>Caryophanon latum genome sequencing.</title>
        <authorList>
            <person name="Verma A."/>
            <person name="Pal Y."/>
            <person name="Krishnamurthi S."/>
        </authorList>
    </citation>
    <scope>NUCLEOTIDE SEQUENCE [LARGE SCALE GENOMIC DNA]</scope>
    <source>
        <strain evidence="2 3">DSM 14151</strain>
    </source>
</reference>
<dbReference type="PANTHER" id="PTHR32097:SF3">
    <property type="entry name" value="TELLURITE RESISTANCE PROTEIN"/>
    <property type="match status" value="1"/>
</dbReference>
<proteinExistence type="predicted"/>
<dbReference type="SUPFAM" id="SSF53300">
    <property type="entry name" value="vWA-like"/>
    <property type="match status" value="1"/>
</dbReference>
<keyword evidence="3" id="KW-1185">Reference proteome</keyword>
<evidence type="ECO:0000313" key="2">
    <source>
        <dbReference type="EMBL" id="OCS87886.1"/>
    </source>
</evidence>
<protein>
    <submittedName>
        <fullName evidence="2">Tellurium resistance protein</fullName>
    </submittedName>
</protein>
<comment type="caution">
    <text evidence="2">The sequence shown here is derived from an EMBL/GenBank/DDBJ whole genome shotgun (WGS) entry which is preliminary data.</text>
</comment>
<dbReference type="AlphaFoldDB" id="A0A1C0YL28"/>
<dbReference type="PROSITE" id="PS50234">
    <property type="entry name" value="VWFA"/>
    <property type="match status" value="1"/>
</dbReference>
<dbReference type="CDD" id="cd00198">
    <property type="entry name" value="vWFA"/>
    <property type="match status" value="1"/>
</dbReference>
<dbReference type="InterPro" id="IPR002035">
    <property type="entry name" value="VWF_A"/>
</dbReference>
<evidence type="ECO:0000313" key="3">
    <source>
        <dbReference type="Proteomes" id="UP000093482"/>
    </source>
</evidence>
<dbReference type="CDD" id="cd06974">
    <property type="entry name" value="TerD_like"/>
    <property type="match status" value="1"/>
</dbReference>
<feature type="domain" description="VWFA" evidence="1">
    <location>
        <begin position="219"/>
        <end position="418"/>
    </location>
</feature>
<dbReference type="RefSeq" id="WP_066465697.1">
    <property type="nucleotide sequence ID" value="NZ_MATO01000054.1"/>
</dbReference>
<gene>
    <name evidence="2" type="ORF">A6K76_13850</name>
</gene>
<dbReference type="PANTHER" id="PTHR32097">
    <property type="entry name" value="CAMP-BINDING PROTEIN 1-RELATED"/>
    <property type="match status" value="1"/>
</dbReference>
<dbReference type="OrthoDB" id="5756874at2"/>
<dbReference type="Gene3D" id="3.40.50.410">
    <property type="entry name" value="von Willebrand factor, type A domain"/>
    <property type="match status" value="1"/>
</dbReference>
<organism evidence="2 3">
    <name type="scientific">Caryophanon latum</name>
    <dbReference type="NCBI Taxonomy" id="33977"/>
    <lineage>
        <taxon>Bacteria</taxon>
        <taxon>Bacillati</taxon>
        <taxon>Bacillota</taxon>
        <taxon>Bacilli</taxon>
        <taxon>Bacillales</taxon>
        <taxon>Caryophanaceae</taxon>
        <taxon>Caryophanon</taxon>
    </lineage>
</organism>
<dbReference type="Gene3D" id="2.60.60.30">
    <property type="entry name" value="sav2460 like domains"/>
    <property type="match status" value="1"/>
</dbReference>
<dbReference type="InterPro" id="IPR019303">
    <property type="entry name" value="vWA_TerF_C"/>
</dbReference>
<evidence type="ECO:0000259" key="1">
    <source>
        <dbReference type="PROSITE" id="PS50234"/>
    </source>
</evidence>
<dbReference type="EMBL" id="MATO01000054">
    <property type="protein sequence ID" value="OCS87886.1"/>
    <property type="molecule type" value="Genomic_DNA"/>
</dbReference>
<dbReference type="InterPro" id="IPR003325">
    <property type="entry name" value="TerD"/>
</dbReference>
<dbReference type="Proteomes" id="UP000093482">
    <property type="component" value="Unassembled WGS sequence"/>
</dbReference>
<dbReference type="InterPro" id="IPR036465">
    <property type="entry name" value="vWFA_dom_sf"/>
</dbReference>
<sequence length="436" mass="48960">MKSLIRGEKIKLTDYTNETKLRVEVQIECAFEIDVTCFGLNAQKQLQNEAYMVFYNQTASPAREIVMLTTENGRGVFTVDVKQLPSDIQYVVFAATIDGDGQMGRIQHGAIRVYANNEEIAFYSFTGADFENEKAIIIAELYYKSLWRMAAVGGGFDGGLAALLTSFGGEVAEEIAQPIPNARIQLEKRLEKEAPKLLDLSKKALITLEKVGLAEHTAKVALCLDISGSMASLYASGKIQALAERILALSTRFDDDGSIDMFLFGQHAHHVDELTIGNFNNFVKALIRQYPLEGGTYYAKAMTIIREHYFGRRKAGEIVTEHTPVYVMFVTDGDTFDREKTVKHMQQSSYEPIFWQFMAIGETKQGGKNVGFFKNLFASDFTFLEELDDLEGRFIDNADFFAVKDPTAISDEGLYDLLMNEYPNWVKEAKTKGLLR</sequence>
<dbReference type="Pfam" id="PF02342">
    <property type="entry name" value="TerD"/>
    <property type="match status" value="1"/>
</dbReference>
<accession>A0A1C0YL28</accession>
<name>A0A1C0YL28_9BACL</name>
<dbReference type="Pfam" id="PF10138">
    <property type="entry name" value="vWA-TerF-like"/>
    <property type="match status" value="1"/>
</dbReference>
<dbReference type="InterPro" id="IPR051324">
    <property type="entry name" value="Stress/Tellurium_Resist"/>
</dbReference>